<organism evidence="2 3">
    <name type="scientific">Prolixibacter bellariivorans</name>
    <dbReference type="NCBI Taxonomy" id="314319"/>
    <lineage>
        <taxon>Bacteria</taxon>
        <taxon>Pseudomonadati</taxon>
        <taxon>Bacteroidota</taxon>
        <taxon>Bacteroidia</taxon>
        <taxon>Marinilabiliales</taxon>
        <taxon>Prolixibacteraceae</taxon>
        <taxon>Prolixibacter</taxon>
    </lineage>
</organism>
<keyword evidence="1" id="KW-0472">Membrane</keyword>
<evidence type="ECO:0000313" key="3">
    <source>
        <dbReference type="Proteomes" id="UP000391834"/>
    </source>
</evidence>
<keyword evidence="1" id="KW-1133">Transmembrane helix</keyword>
<keyword evidence="3" id="KW-1185">Reference proteome</keyword>
<sequence length="373" mass="43332">MYSSVSHQFVIRKAEDGKTLYYDSEGRHFNRSQYEQQLPLFHFRQLMTDGLMPDSLFGKPVDVLEINNANFFSRITPSDIDAPQAGLYPLFESESGRVALEKPDDYFRINNKGIEFIDPASNGIKPGKSELFTRVLKKKGMTFPVRMIAGIPTIRKKYDQGYFIVDKQEHLFHLKMEKGLPYCVEIPLPEDFHILHIDCTDFRNREFYGYIITSDNHIFVLQTDTYHIINWPIKHYNARTDKLSLRGNLDSRLAIIDKPDEVYAYASNRQYILQNEFHEKLAPSFSRGAQIANDLLFPFKIESGPLTSDFHRIMIQFPKNVLFIIGNLFFLLLYLVIFFARKRKRLVIAELVIILLTGLYGFLGVLLLPAVKR</sequence>
<gene>
    <name evidence="2" type="ORF">PbJCM13498_18490</name>
</gene>
<evidence type="ECO:0000313" key="2">
    <source>
        <dbReference type="EMBL" id="GET32986.1"/>
    </source>
</evidence>
<protein>
    <recommendedName>
        <fullName evidence="4">DUF4857 domain-containing protein</fullName>
    </recommendedName>
</protein>
<dbReference type="AlphaFoldDB" id="A0A5M4AZD1"/>
<keyword evidence="1" id="KW-0812">Transmembrane</keyword>
<evidence type="ECO:0000256" key="1">
    <source>
        <dbReference type="SAM" id="Phobius"/>
    </source>
</evidence>
<dbReference type="Pfam" id="PF16149">
    <property type="entry name" value="DUF4857"/>
    <property type="match status" value="1"/>
</dbReference>
<feature type="transmembrane region" description="Helical" evidence="1">
    <location>
        <begin position="321"/>
        <end position="340"/>
    </location>
</feature>
<evidence type="ECO:0008006" key="4">
    <source>
        <dbReference type="Google" id="ProtNLM"/>
    </source>
</evidence>
<feature type="transmembrane region" description="Helical" evidence="1">
    <location>
        <begin position="347"/>
        <end position="371"/>
    </location>
</feature>
<dbReference type="EMBL" id="BLAX01000001">
    <property type="protein sequence ID" value="GET32986.1"/>
    <property type="molecule type" value="Genomic_DNA"/>
</dbReference>
<dbReference type="InterPro" id="IPR032333">
    <property type="entry name" value="DUF4857"/>
</dbReference>
<dbReference type="Proteomes" id="UP000391834">
    <property type="component" value="Unassembled WGS sequence"/>
</dbReference>
<accession>A0A5M4AZD1</accession>
<reference evidence="2 3" key="1">
    <citation type="submission" date="2019-10" db="EMBL/GenBank/DDBJ databases">
        <title>Prolixibacter strains distinguished by the presence of nitrate reductase genes were adept at nitrate-dependent anaerobic corrosion of metallic iron and carbon steel.</title>
        <authorList>
            <person name="Iino T."/>
            <person name="Shono N."/>
            <person name="Ito K."/>
            <person name="Nakamura R."/>
            <person name="Sueoka K."/>
            <person name="Harayama S."/>
            <person name="Ohkuma M."/>
        </authorList>
    </citation>
    <scope>NUCLEOTIDE SEQUENCE [LARGE SCALE GENOMIC DNA]</scope>
    <source>
        <strain evidence="2 3">JCM 13498</strain>
    </source>
</reference>
<comment type="caution">
    <text evidence="2">The sequence shown here is derived from an EMBL/GenBank/DDBJ whole genome shotgun (WGS) entry which is preliminary data.</text>
</comment>
<name>A0A5M4AZD1_9BACT</name>
<proteinExistence type="predicted"/>